<sequence>MDARRAARSASTTAAIITAAGAARRLWRSPPVHLARMSGTSIAGPDAVGWMTDFLNAAYYARRPGLRDVEDLRVALAILTTRWHQLGNRRLRAPDVLAFHRAFFRERILDSADTPRGMLDREQLFAGAARLIGPWFEHSYRDDALRAHGIAFQSAAERAAYKPEHRLRHAKLGAPTPPERPRNEQVWHTYNPVEVSSAPQTLAALARPETWPDYASDLGRFTAVRSGGLAGQTFEIEVISALTPRTPAILRGYVTVTRFFTREDRATELEAYAERLSERMVRYGRDQPPAYPPGCTPLAAICLDTHEGHFMGRGRNRLLAYELDGRFYLRAAGTWDDLPVTLEQAYRSQGRKAQQAFWGDERAESSMLAQIAAKTRDP</sequence>
<accession>A0A6J4RW86</accession>
<dbReference type="EMBL" id="CADCVQ010000050">
    <property type="protein sequence ID" value="CAA9483530.1"/>
    <property type="molecule type" value="Genomic_DNA"/>
</dbReference>
<evidence type="ECO:0000313" key="1">
    <source>
        <dbReference type="EMBL" id="CAA9483530.1"/>
    </source>
</evidence>
<dbReference type="AlphaFoldDB" id="A0A6J4RW86"/>
<name>A0A6J4RW86_9ACTN</name>
<organism evidence="1">
    <name type="scientific">uncultured Solirubrobacteraceae bacterium</name>
    <dbReference type="NCBI Taxonomy" id="1162706"/>
    <lineage>
        <taxon>Bacteria</taxon>
        <taxon>Bacillati</taxon>
        <taxon>Actinomycetota</taxon>
        <taxon>Thermoleophilia</taxon>
        <taxon>Solirubrobacterales</taxon>
        <taxon>Solirubrobacteraceae</taxon>
        <taxon>environmental samples</taxon>
    </lineage>
</organism>
<reference evidence="1" key="1">
    <citation type="submission" date="2020-02" db="EMBL/GenBank/DDBJ databases">
        <authorList>
            <person name="Meier V. D."/>
        </authorList>
    </citation>
    <scope>NUCLEOTIDE SEQUENCE</scope>
    <source>
        <strain evidence="1">AVDCRST_MAG67</strain>
    </source>
</reference>
<proteinExistence type="predicted"/>
<gene>
    <name evidence="1" type="ORF">AVDCRST_MAG67-1112</name>
</gene>
<protein>
    <submittedName>
        <fullName evidence="1">Uncharacterized protein</fullName>
    </submittedName>
</protein>